<accession>A0ABY5DTK9</accession>
<sequence length="58" mass="6361">MSYEDDRTRAGLFGDLAGKAKEAMGELLGSDELAEDGRDQQERVEDDDAALRAEQAED</sequence>
<feature type="region of interest" description="Disordered" evidence="1">
    <location>
        <begin position="29"/>
        <end position="58"/>
    </location>
</feature>
<name>A0ABY5DTK9_9ACTN</name>
<evidence type="ECO:0000313" key="2">
    <source>
        <dbReference type="EMBL" id="UTI64306.1"/>
    </source>
</evidence>
<protein>
    <recommendedName>
        <fullName evidence="4">CsbD family protein</fullName>
    </recommendedName>
</protein>
<dbReference type="EMBL" id="CP098502">
    <property type="protein sequence ID" value="UTI64306.1"/>
    <property type="molecule type" value="Genomic_DNA"/>
</dbReference>
<dbReference type="Proteomes" id="UP001056035">
    <property type="component" value="Chromosome"/>
</dbReference>
<dbReference type="RefSeq" id="WP_254571014.1">
    <property type="nucleotide sequence ID" value="NZ_CP098502.1"/>
</dbReference>
<keyword evidence="3" id="KW-1185">Reference proteome</keyword>
<gene>
    <name evidence="2" type="ORF">NBH00_23565</name>
</gene>
<evidence type="ECO:0008006" key="4">
    <source>
        <dbReference type="Google" id="ProtNLM"/>
    </source>
</evidence>
<organism evidence="2 3">
    <name type="scientific">Paraconexibacter antarcticus</name>
    <dbReference type="NCBI Taxonomy" id="2949664"/>
    <lineage>
        <taxon>Bacteria</taxon>
        <taxon>Bacillati</taxon>
        <taxon>Actinomycetota</taxon>
        <taxon>Thermoleophilia</taxon>
        <taxon>Solirubrobacterales</taxon>
        <taxon>Paraconexibacteraceae</taxon>
        <taxon>Paraconexibacter</taxon>
    </lineage>
</organism>
<evidence type="ECO:0000256" key="1">
    <source>
        <dbReference type="SAM" id="MobiDB-lite"/>
    </source>
</evidence>
<proteinExistence type="predicted"/>
<reference evidence="2 3" key="1">
    <citation type="submission" date="2022-06" db="EMBL/GenBank/DDBJ databases">
        <title>Paraconexibacter antarcticus.</title>
        <authorList>
            <person name="Kim C.S."/>
        </authorList>
    </citation>
    <scope>NUCLEOTIDE SEQUENCE [LARGE SCALE GENOMIC DNA]</scope>
    <source>
        <strain evidence="2 3">02-257</strain>
    </source>
</reference>
<evidence type="ECO:0000313" key="3">
    <source>
        <dbReference type="Proteomes" id="UP001056035"/>
    </source>
</evidence>
<feature type="compositionally biased region" description="Basic and acidic residues" evidence="1">
    <location>
        <begin position="35"/>
        <end position="58"/>
    </location>
</feature>